<reference evidence="6" key="1">
    <citation type="journal article" date="2020" name="mSystems">
        <title>Genome- and Community-Level Interaction Insights into Carbon Utilization and Element Cycling Functions of Hydrothermarchaeota in Hydrothermal Sediment.</title>
        <authorList>
            <person name="Zhou Z."/>
            <person name="Liu Y."/>
            <person name="Xu W."/>
            <person name="Pan J."/>
            <person name="Luo Z.H."/>
            <person name="Li M."/>
        </authorList>
    </citation>
    <scope>NUCLEOTIDE SEQUENCE [LARGE SCALE GENOMIC DNA]</scope>
    <source>
        <strain evidence="6">HyVt-535</strain>
    </source>
</reference>
<dbReference type="PANTHER" id="PTHR43132:SF8">
    <property type="entry name" value="HTH-TYPE TRANSCRIPTIONAL REGULATOR KMTR"/>
    <property type="match status" value="1"/>
</dbReference>
<dbReference type="InterPro" id="IPR001763">
    <property type="entry name" value="Rhodanese-like_dom"/>
</dbReference>
<organism evidence="6">
    <name type="scientific">Thiolapillus brandeum</name>
    <dbReference type="NCBI Taxonomy" id="1076588"/>
    <lineage>
        <taxon>Bacteria</taxon>
        <taxon>Pseudomonadati</taxon>
        <taxon>Pseudomonadota</taxon>
        <taxon>Gammaproteobacteria</taxon>
        <taxon>Chromatiales</taxon>
        <taxon>Sedimenticolaceae</taxon>
        <taxon>Thiolapillus</taxon>
    </lineage>
</organism>
<dbReference type="InterPro" id="IPR036388">
    <property type="entry name" value="WH-like_DNA-bd_sf"/>
</dbReference>
<dbReference type="PROSITE" id="PS50206">
    <property type="entry name" value="RHODANESE_3"/>
    <property type="match status" value="1"/>
</dbReference>
<dbReference type="InterPro" id="IPR036390">
    <property type="entry name" value="WH_DNA-bd_sf"/>
</dbReference>
<dbReference type="InterPro" id="IPR011991">
    <property type="entry name" value="ArsR-like_HTH"/>
</dbReference>
<dbReference type="Pfam" id="PF01022">
    <property type="entry name" value="HTH_5"/>
    <property type="match status" value="1"/>
</dbReference>
<evidence type="ECO:0000256" key="1">
    <source>
        <dbReference type="ARBA" id="ARBA00023015"/>
    </source>
</evidence>
<proteinExistence type="predicted"/>
<dbReference type="CDD" id="cd00090">
    <property type="entry name" value="HTH_ARSR"/>
    <property type="match status" value="1"/>
</dbReference>
<evidence type="ECO:0000259" key="5">
    <source>
        <dbReference type="PROSITE" id="PS50987"/>
    </source>
</evidence>
<dbReference type="PRINTS" id="PR00778">
    <property type="entry name" value="HTHARSR"/>
</dbReference>
<sequence length="222" mass="24672">MSTGNFKHELFGQFARIAKAMGSGYRLEILEFLAQGERSVEELARLVGLTVANASQHLQQLRQAGLVKNRKVGQRVFYRLAGEDVVMLLSALREVAERHLGDVRGLIEDYLTVKDSLEPVPARQLLERIRSGLVTVLDVRPPEEYAAGHLPGAVNVPLGELEKHLDALKADQEIVAYCRGPHCVLAFDAVARLREKGFDARRLEGGLPEWRLEGLPVECENS</sequence>
<feature type="domain" description="Rhodanese" evidence="4">
    <location>
        <begin position="130"/>
        <end position="219"/>
    </location>
</feature>
<keyword evidence="2" id="KW-0238">DNA-binding</keyword>
<evidence type="ECO:0000259" key="4">
    <source>
        <dbReference type="PROSITE" id="PS50206"/>
    </source>
</evidence>
<keyword evidence="3" id="KW-0804">Transcription</keyword>
<gene>
    <name evidence="6" type="ORF">ENJ98_05225</name>
</gene>
<dbReference type="PROSITE" id="PS00380">
    <property type="entry name" value="RHODANESE_1"/>
    <property type="match status" value="1"/>
</dbReference>
<evidence type="ECO:0000313" key="6">
    <source>
        <dbReference type="EMBL" id="HHH13618.1"/>
    </source>
</evidence>
<dbReference type="PROSITE" id="PS50987">
    <property type="entry name" value="HTH_ARSR_2"/>
    <property type="match status" value="1"/>
</dbReference>
<dbReference type="FunFam" id="3.40.250.10:FF:000039">
    <property type="entry name" value="ArsR family transcriptional regulator"/>
    <property type="match status" value="1"/>
</dbReference>
<dbReference type="EMBL" id="DROM01000315">
    <property type="protein sequence ID" value="HHH13618.1"/>
    <property type="molecule type" value="Genomic_DNA"/>
</dbReference>
<dbReference type="SMART" id="SM00418">
    <property type="entry name" value="HTH_ARSR"/>
    <property type="match status" value="1"/>
</dbReference>
<evidence type="ECO:0000256" key="2">
    <source>
        <dbReference type="ARBA" id="ARBA00023125"/>
    </source>
</evidence>
<dbReference type="GO" id="GO:0003700">
    <property type="term" value="F:DNA-binding transcription factor activity"/>
    <property type="evidence" value="ECO:0007669"/>
    <property type="project" value="InterPro"/>
</dbReference>
<dbReference type="CDD" id="cd00158">
    <property type="entry name" value="RHOD"/>
    <property type="match status" value="1"/>
</dbReference>
<dbReference type="SMART" id="SM00450">
    <property type="entry name" value="RHOD"/>
    <property type="match status" value="1"/>
</dbReference>
<dbReference type="SUPFAM" id="SSF52821">
    <property type="entry name" value="Rhodanese/Cell cycle control phosphatase"/>
    <property type="match status" value="1"/>
</dbReference>
<dbReference type="NCBIfam" id="NF033788">
    <property type="entry name" value="HTH_metalloreg"/>
    <property type="match status" value="1"/>
</dbReference>
<dbReference type="PANTHER" id="PTHR43132">
    <property type="entry name" value="ARSENICAL RESISTANCE OPERON REPRESSOR ARSR-RELATED"/>
    <property type="match status" value="1"/>
</dbReference>
<comment type="caution">
    <text evidence="6">The sequence shown here is derived from an EMBL/GenBank/DDBJ whole genome shotgun (WGS) entry which is preliminary data.</text>
</comment>
<protein>
    <submittedName>
        <fullName evidence="6">Metalloregulator ArsR/SmtB family transcription factor</fullName>
    </submittedName>
</protein>
<accession>A0A7C5MVI1</accession>
<dbReference type="SUPFAM" id="SSF46785">
    <property type="entry name" value="Winged helix' DNA-binding domain"/>
    <property type="match status" value="1"/>
</dbReference>
<dbReference type="Gene3D" id="3.40.250.10">
    <property type="entry name" value="Rhodanese-like domain"/>
    <property type="match status" value="1"/>
</dbReference>
<feature type="domain" description="HTH arsR-type" evidence="5">
    <location>
        <begin position="6"/>
        <end position="100"/>
    </location>
</feature>
<keyword evidence="1" id="KW-0805">Transcription regulation</keyword>
<evidence type="ECO:0000256" key="3">
    <source>
        <dbReference type="ARBA" id="ARBA00023163"/>
    </source>
</evidence>
<dbReference type="InterPro" id="IPR001307">
    <property type="entry name" value="Thiosulphate_STrfase_CS"/>
</dbReference>
<dbReference type="InterPro" id="IPR036873">
    <property type="entry name" value="Rhodanese-like_dom_sf"/>
</dbReference>
<dbReference type="Gene3D" id="1.10.10.10">
    <property type="entry name" value="Winged helix-like DNA-binding domain superfamily/Winged helix DNA-binding domain"/>
    <property type="match status" value="1"/>
</dbReference>
<dbReference type="Proteomes" id="UP000886100">
    <property type="component" value="Unassembled WGS sequence"/>
</dbReference>
<name>A0A7C5MVI1_9GAMM</name>
<dbReference type="Pfam" id="PF00581">
    <property type="entry name" value="Rhodanese"/>
    <property type="match status" value="1"/>
</dbReference>
<dbReference type="AlphaFoldDB" id="A0A7C5MVI1"/>
<dbReference type="GO" id="GO:0003677">
    <property type="term" value="F:DNA binding"/>
    <property type="evidence" value="ECO:0007669"/>
    <property type="project" value="UniProtKB-KW"/>
</dbReference>
<dbReference type="InterPro" id="IPR001845">
    <property type="entry name" value="HTH_ArsR_DNA-bd_dom"/>
</dbReference>
<dbReference type="InterPro" id="IPR051011">
    <property type="entry name" value="Metal_resp_trans_reg"/>
</dbReference>
<dbReference type="GO" id="GO:0004792">
    <property type="term" value="F:thiosulfate-cyanide sulfurtransferase activity"/>
    <property type="evidence" value="ECO:0007669"/>
    <property type="project" value="InterPro"/>
</dbReference>